<comment type="caution">
    <text evidence="6">The sequence shown here is derived from an EMBL/GenBank/DDBJ whole genome shotgun (WGS) entry which is preliminary data.</text>
</comment>
<keyword evidence="7" id="KW-1185">Reference proteome</keyword>
<evidence type="ECO:0000256" key="3">
    <source>
        <dbReference type="ARBA" id="ARBA00022982"/>
    </source>
</evidence>
<evidence type="ECO:0000256" key="1">
    <source>
        <dbReference type="ARBA" id="ARBA00022448"/>
    </source>
</evidence>
<evidence type="ECO:0000256" key="4">
    <source>
        <dbReference type="ARBA" id="ARBA00023008"/>
    </source>
</evidence>
<dbReference type="InterPro" id="IPR008972">
    <property type="entry name" value="Cupredoxin"/>
</dbReference>
<dbReference type="InterPro" id="IPR028871">
    <property type="entry name" value="BlueCu_1_BS"/>
</dbReference>
<dbReference type="Pfam" id="PF00127">
    <property type="entry name" value="Copper-bind"/>
    <property type="match status" value="1"/>
</dbReference>
<dbReference type="RefSeq" id="WP_353566713.1">
    <property type="nucleotide sequence ID" value="NZ_BAABRI010000008.1"/>
</dbReference>
<name>A0ABP9UMN1_9BACT</name>
<keyword evidence="4" id="KW-0186">Copper</keyword>
<keyword evidence="3" id="KW-0249">Electron transport</keyword>
<dbReference type="PROSITE" id="PS00196">
    <property type="entry name" value="COPPER_BLUE"/>
    <property type="match status" value="1"/>
</dbReference>
<dbReference type="InterPro" id="IPR050845">
    <property type="entry name" value="Cu-binding_ET"/>
</dbReference>
<gene>
    <name evidence="6" type="ORF">Hsar01_01797</name>
</gene>
<keyword evidence="2" id="KW-0479">Metal-binding</keyword>
<evidence type="ECO:0000259" key="5">
    <source>
        <dbReference type="Pfam" id="PF00127"/>
    </source>
</evidence>
<feature type="domain" description="Blue (type 1) copper" evidence="5">
    <location>
        <begin position="57"/>
        <end position="178"/>
    </location>
</feature>
<evidence type="ECO:0000313" key="7">
    <source>
        <dbReference type="Proteomes" id="UP001476282"/>
    </source>
</evidence>
<dbReference type="SUPFAM" id="SSF49503">
    <property type="entry name" value="Cupredoxins"/>
    <property type="match status" value="1"/>
</dbReference>
<dbReference type="InterPro" id="IPR000923">
    <property type="entry name" value="BlueCu_1"/>
</dbReference>
<evidence type="ECO:0000256" key="2">
    <source>
        <dbReference type="ARBA" id="ARBA00022723"/>
    </source>
</evidence>
<keyword evidence="1" id="KW-0813">Transport</keyword>
<dbReference type="InterPro" id="IPR033138">
    <property type="entry name" value="Cu_oxidase_CS"/>
</dbReference>
<accession>A0ABP9UMN1</accession>
<dbReference type="PANTHER" id="PTHR38439">
    <property type="entry name" value="AURACYANIN-B"/>
    <property type="match status" value="1"/>
</dbReference>
<dbReference type="PROSITE" id="PS00079">
    <property type="entry name" value="MULTICOPPER_OXIDASE1"/>
    <property type="match status" value="1"/>
</dbReference>
<organism evidence="6 7">
    <name type="scientific">Haloferula sargassicola</name>
    <dbReference type="NCBI Taxonomy" id="490096"/>
    <lineage>
        <taxon>Bacteria</taxon>
        <taxon>Pseudomonadati</taxon>
        <taxon>Verrucomicrobiota</taxon>
        <taxon>Verrucomicrobiia</taxon>
        <taxon>Verrucomicrobiales</taxon>
        <taxon>Verrucomicrobiaceae</taxon>
        <taxon>Haloferula</taxon>
    </lineage>
</organism>
<evidence type="ECO:0000313" key="6">
    <source>
        <dbReference type="EMBL" id="GAA5482574.1"/>
    </source>
</evidence>
<dbReference type="Proteomes" id="UP001476282">
    <property type="component" value="Unassembled WGS sequence"/>
</dbReference>
<dbReference type="PANTHER" id="PTHR38439:SF2">
    <property type="entry name" value="OUTER MEMBRANE PROTEIN H.8"/>
    <property type="match status" value="1"/>
</dbReference>
<reference evidence="6 7" key="1">
    <citation type="submission" date="2024-02" db="EMBL/GenBank/DDBJ databases">
        <title>Haloferula sargassicola NBRC 104335.</title>
        <authorList>
            <person name="Ichikawa N."/>
            <person name="Katano-Makiyama Y."/>
            <person name="Hidaka K."/>
        </authorList>
    </citation>
    <scope>NUCLEOTIDE SEQUENCE [LARGE SCALE GENOMIC DNA]</scope>
    <source>
        <strain evidence="6 7">NBRC 104335</strain>
    </source>
</reference>
<dbReference type="Gene3D" id="2.60.40.420">
    <property type="entry name" value="Cupredoxins - blue copper proteins"/>
    <property type="match status" value="1"/>
</dbReference>
<dbReference type="EMBL" id="BAABRI010000008">
    <property type="protein sequence ID" value="GAA5482574.1"/>
    <property type="molecule type" value="Genomic_DNA"/>
</dbReference>
<proteinExistence type="predicted"/>
<protein>
    <recommendedName>
        <fullName evidence="5">Blue (type 1) copper domain-containing protein</fullName>
    </recommendedName>
</protein>
<sequence length="179" mass="18904">MKPSYSAAFLALLGTGLLTQCEKSSDRAATTKAPSTVAAVAKTAPAAVKSDLPLKKIEVTANDQMKFSVTQLEAGPGQPLEVTFRNAGTMPKASMGHNWVLLIKGADPDKLAENAFTAAGNDYIPPDMEDQVITRTKILGPGESETLTFNAPSEPGDYVFYCSFPGHLGIGMKGLLTIK</sequence>